<name>A0A923N9H3_9BACT</name>
<keyword evidence="2 10" id="KW-0813">Transport</keyword>
<keyword evidence="5 12" id="KW-0732">Signal</keyword>
<evidence type="ECO:0000256" key="10">
    <source>
        <dbReference type="PROSITE-ProRule" id="PRU01360"/>
    </source>
</evidence>
<keyword evidence="8 15" id="KW-0675">Receptor</keyword>
<dbReference type="AlphaFoldDB" id="A0A923N9H3"/>
<accession>A0A923N9H3</accession>
<dbReference type="InterPro" id="IPR039426">
    <property type="entry name" value="TonB-dep_rcpt-like"/>
</dbReference>
<dbReference type="Proteomes" id="UP000603640">
    <property type="component" value="Unassembled WGS sequence"/>
</dbReference>
<evidence type="ECO:0000313" key="16">
    <source>
        <dbReference type="Proteomes" id="UP000603640"/>
    </source>
</evidence>
<feature type="chain" id="PRO_5037893649" evidence="12">
    <location>
        <begin position="25"/>
        <end position="640"/>
    </location>
</feature>
<keyword evidence="3 10" id="KW-1134">Transmembrane beta strand</keyword>
<evidence type="ECO:0000256" key="9">
    <source>
        <dbReference type="ARBA" id="ARBA00023237"/>
    </source>
</evidence>
<dbReference type="PANTHER" id="PTHR30069">
    <property type="entry name" value="TONB-DEPENDENT OUTER MEMBRANE RECEPTOR"/>
    <property type="match status" value="1"/>
</dbReference>
<dbReference type="RefSeq" id="WP_187066911.1">
    <property type="nucleotide sequence ID" value="NZ_JACRVF010000002.1"/>
</dbReference>
<evidence type="ECO:0000256" key="3">
    <source>
        <dbReference type="ARBA" id="ARBA00022452"/>
    </source>
</evidence>
<keyword evidence="7 10" id="KW-0472">Membrane</keyword>
<evidence type="ECO:0000256" key="7">
    <source>
        <dbReference type="ARBA" id="ARBA00023136"/>
    </source>
</evidence>
<evidence type="ECO:0000256" key="1">
    <source>
        <dbReference type="ARBA" id="ARBA00004571"/>
    </source>
</evidence>
<dbReference type="Pfam" id="PF07715">
    <property type="entry name" value="Plug"/>
    <property type="match status" value="1"/>
</dbReference>
<dbReference type="PANTHER" id="PTHR30069:SF29">
    <property type="entry name" value="HEMOGLOBIN AND HEMOGLOBIN-HAPTOGLOBIN-BINDING PROTEIN 1-RELATED"/>
    <property type="match status" value="1"/>
</dbReference>
<keyword evidence="4 10" id="KW-0812">Transmembrane</keyword>
<evidence type="ECO:0000256" key="11">
    <source>
        <dbReference type="RuleBase" id="RU003357"/>
    </source>
</evidence>
<dbReference type="Pfam" id="PF00593">
    <property type="entry name" value="TonB_dep_Rec_b-barrel"/>
    <property type="match status" value="1"/>
</dbReference>
<organism evidence="15 16">
    <name type="scientific">Pontibacter cellulosilyticus</name>
    <dbReference type="NCBI Taxonomy" id="1720253"/>
    <lineage>
        <taxon>Bacteria</taxon>
        <taxon>Pseudomonadati</taxon>
        <taxon>Bacteroidota</taxon>
        <taxon>Cytophagia</taxon>
        <taxon>Cytophagales</taxon>
        <taxon>Hymenobacteraceae</taxon>
        <taxon>Pontibacter</taxon>
    </lineage>
</organism>
<proteinExistence type="inferred from homology"/>
<evidence type="ECO:0000313" key="15">
    <source>
        <dbReference type="EMBL" id="MBC5992885.1"/>
    </source>
</evidence>
<dbReference type="GO" id="GO:0009279">
    <property type="term" value="C:cell outer membrane"/>
    <property type="evidence" value="ECO:0007669"/>
    <property type="project" value="UniProtKB-SubCell"/>
</dbReference>
<feature type="domain" description="TonB-dependent receptor plug" evidence="14">
    <location>
        <begin position="51"/>
        <end position="151"/>
    </location>
</feature>
<evidence type="ECO:0000259" key="13">
    <source>
        <dbReference type="Pfam" id="PF00593"/>
    </source>
</evidence>
<sequence length="640" mass="70157">MARFSFLKVWLLGCCLSIAPIALAQQQDTTRHQLHTVEVFGKPAEVYAAGSRVAQLDSSYLDTYASGSLAQALQARTPLYLKSYGVSGISTVAFRGTNASQTAILWNGLNISSPTLGQTDFATLPVSGFGNVAVQYGPAAATYGSGAIGGAVLLNSPDYKGEGFGADVQTETGSFGRYFGSSNVKYGTTKVQAGTGLYYGQAANNFKYKDLTRYQTPEVRQENAAVSQYGITQDLVWQLAAATKFALHGWYTFADREVQPAMGSAANKAQLQDKNLRLMAELEHNSRYGQTAVKAALFNDYLQYTSNTTASSISDVNTYQLQAEQAYTHGNRWSLRGGINLQHFAATNSGYAGEQSENRASAFALLRYDPASNLKLSLNLRQAIIEGYNPKPTPALGFDWKFYNDNINQLSLKGNVAGSYRAPTLNDRFWVGAGNPDLKPEQGWSYESGLRHLFILGNTLLLETELTAYHMLIDDWIQWSPDAGGRWRPVNLFRVAAEGIEANTKATITLGEAKLSATAGYTYTSSEQAKVYEGSGNKGNQLMYVPRHKAVLGAVAAYKGWSVLSNLNYTGIRYTNNSESNYLKDFMLLDLALSKRLQLHTHNLVLTLRSDNVTNATYQTMAYHAMPPRGYTFSLRFIIP</sequence>
<dbReference type="InterPro" id="IPR012910">
    <property type="entry name" value="Plug_dom"/>
</dbReference>
<dbReference type="InterPro" id="IPR036942">
    <property type="entry name" value="Beta-barrel_TonB_sf"/>
</dbReference>
<keyword evidence="6 11" id="KW-0798">TonB box</keyword>
<feature type="signal peptide" evidence="12">
    <location>
        <begin position="1"/>
        <end position="24"/>
    </location>
</feature>
<evidence type="ECO:0000256" key="4">
    <source>
        <dbReference type="ARBA" id="ARBA00022692"/>
    </source>
</evidence>
<dbReference type="EMBL" id="JACRVF010000002">
    <property type="protein sequence ID" value="MBC5992885.1"/>
    <property type="molecule type" value="Genomic_DNA"/>
</dbReference>
<comment type="subcellular location">
    <subcellularLocation>
        <location evidence="1 10">Cell outer membrane</location>
        <topology evidence="1 10">Multi-pass membrane protein</topology>
    </subcellularLocation>
</comment>
<dbReference type="SUPFAM" id="SSF56935">
    <property type="entry name" value="Porins"/>
    <property type="match status" value="1"/>
</dbReference>
<keyword evidence="9 10" id="KW-0998">Cell outer membrane</keyword>
<dbReference type="InterPro" id="IPR000531">
    <property type="entry name" value="Beta-barrel_TonB"/>
</dbReference>
<keyword evidence="16" id="KW-1185">Reference proteome</keyword>
<dbReference type="InterPro" id="IPR037066">
    <property type="entry name" value="Plug_dom_sf"/>
</dbReference>
<evidence type="ECO:0000256" key="2">
    <source>
        <dbReference type="ARBA" id="ARBA00022448"/>
    </source>
</evidence>
<protein>
    <submittedName>
        <fullName evidence="15">TonB-dependent receptor</fullName>
    </submittedName>
</protein>
<evidence type="ECO:0000256" key="12">
    <source>
        <dbReference type="SAM" id="SignalP"/>
    </source>
</evidence>
<gene>
    <name evidence="15" type="ORF">H8S84_08570</name>
</gene>
<feature type="domain" description="TonB-dependent receptor-like beta-barrel" evidence="13">
    <location>
        <begin position="206"/>
        <end position="612"/>
    </location>
</feature>
<dbReference type="Gene3D" id="2.170.130.10">
    <property type="entry name" value="TonB-dependent receptor, plug domain"/>
    <property type="match status" value="1"/>
</dbReference>
<dbReference type="GO" id="GO:0015344">
    <property type="term" value="F:siderophore uptake transmembrane transporter activity"/>
    <property type="evidence" value="ECO:0007669"/>
    <property type="project" value="TreeGrafter"/>
</dbReference>
<comment type="caution">
    <text evidence="15">The sequence shown here is derived from an EMBL/GenBank/DDBJ whole genome shotgun (WGS) entry which is preliminary data.</text>
</comment>
<dbReference type="PROSITE" id="PS52016">
    <property type="entry name" value="TONB_DEPENDENT_REC_3"/>
    <property type="match status" value="1"/>
</dbReference>
<comment type="similarity">
    <text evidence="10 11">Belongs to the TonB-dependent receptor family.</text>
</comment>
<evidence type="ECO:0000256" key="6">
    <source>
        <dbReference type="ARBA" id="ARBA00023077"/>
    </source>
</evidence>
<evidence type="ECO:0000256" key="8">
    <source>
        <dbReference type="ARBA" id="ARBA00023170"/>
    </source>
</evidence>
<reference evidence="15" key="1">
    <citation type="submission" date="2020-08" db="EMBL/GenBank/DDBJ databases">
        <title>Pontibacter sp. SD6 16S ribosomal RNA gene Genome sequencing and assembly.</title>
        <authorList>
            <person name="Kang M."/>
        </authorList>
    </citation>
    <scope>NUCLEOTIDE SEQUENCE</scope>
    <source>
        <strain evidence="15">SD6</strain>
    </source>
</reference>
<evidence type="ECO:0000256" key="5">
    <source>
        <dbReference type="ARBA" id="ARBA00022729"/>
    </source>
</evidence>
<evidence type="ECO:0000259" key="14">
    <source>
        <dbReference type="Pfam" id="PF07715"/>
    </source>
</evidence>
<dbReference type="Gene3D" id="2.40.170.20">
    <property type="entry name" value="TonB-dependent receptor, beta-barrel domain"/>
    <property type="match status" value="1"/>
</dbReference>
<dbReference type="GO" id="GO:0044718">
    <property type="term" value="P:siderophore transmembrane transport"/>
    <property type="evidence" value="ECO:0007669"/>
    <property type="project" value="TreeGrafter"/>
</dbReference>